<protein>
    <submittedName>
        <fullName evidence="1">Uncharacterized protein</fullName>
    </submittedName>
</protein>
<reference evidence="1" key="1">
    <citation type="submission" date="2021-01" db="EMBL/GenBank/DDBJ databases">
        <authorList>
            <person name="Corre E."/>
            <person name="Pelletier E."/>
            <person name="Niang G."/>
            <person name="Scheremetjew M."/>
            <person name="Finn R."/>
            <person name="Kale V."/>
            <person name="Holt S."/>
            <person name="Cochrane G."/>
            <person name="Meng A."/>
            <person name="Brown T."/>
            <person name="Cohen L."/>
        </authorList>
    </citation>
    <scope>NUCLEOTIDE SEQUENCE</scope>
</reference>
<accession>A0A7S0ZXV5</accession>
<name>A0A7S0ZXV5_NOCSC</name>
<sequence length="121" mass="13269">MSISRGCAERRSGWAWSVSPLQDSFLLRLSDRTTLSEQFFTVWCKSQAHEQEQGVKSGLSLQLLASFDSKLRSWCFSSLCVVTQGRNAGSAAESLSHEEVHVTASRQKSGVCVIIGCARGK</sequence>
<organism evidence="1">
    <name type="scientific">Noctiluca scintillans</name>
    <name type="common">Sea sparkle</name>
    <name type="synonym">Red tide dinoflagellate</name>
    <dbReference type="NCBI Taxonomy" id="2966"/>
    <lineage>
        <taxon>Eukaryota</taxon>
        <taxon>Sar</taxon>
        <taxon>Alveolata</taxon>
        <taxon>Dinophyceae</taxon>
        <taxon>Noctilucales</taxon>
        <taxon>Noctilucaceae</taxon>
        <taxon>Noctiluca</taxon>
    </lineage>
</organism>
<evidence type="ECO:0000313" key="1">
    <source>
        <dbReference type="EMBL" id="CAD8835496.1"/>
    </source>
</evidence>
<proteinExistence type="predicted"/>
<gene>
    <name evidence="1" type="ORF">NSCI0253_LOCUS9844</name>
</gene>
<dbReference type="EMBL" id="HBFQ01014216">
    <property type="protein sequence ID" value="CAD8835496.1"/>
    <property type="molecule type" value="Transcribed_RNA"/>
</dbReference>
<dbReference type="AlphaFoldDB" id="A0A7S0ZXV5"/>